<gene>
    <name evidence="4" type="primary">dprA</name>
    <name evidence="4" type="ORF">ISN74_19250</name>
</gene>
<keyword evidence="5" id="KW-1185">Reference proteome</keyword>
<dbReference type="InterPro" id="IPR036388">
    <property type="entry name" value="WH-like_DNA-bd_sf"/>
</dbReference>
<dbReference type="Pfam" id="PF17782">
    <property type="entry name" value="WHD_DprA"/>
    <property type="match status" value="1"/>
</dbReference>
<dbReference type="Proteomes" id="UP000663181">
    <property type="component" value="Chromosome"/>
</dbReference>
<feature type="domain" description="DprA winged helix" evidence="3">
    <location>
        <begin position="321"/>
        <end position="372"/>
    </location>
</feature>
<name>A0ABX7GT86_9GAMM</name>
<dbReference type="SUPFAM" id="SSF102405">
    <property type="entry name" value="MCP/YpsA-like"/>
    <property type="match status" value="1"/>
</dbReference>
<proteinExistence type="inferred from homology"/>
<dbReference type="InterPro" id="IPR036390">
    <property type="entry name" value="WH_DNA-bd_sf"/>
</dbReference>
<dbReference type="EMBL" id="CP064030">
    <property type="protein sequence ID" value="QRN53519.1"/>
    <property type="molecule type" value="Genomic_DNA"/>
</dbReference>
<evidence type="ECO:0000313" key="5">
    <source>
        <dbReference type="Proteomes" id="UP000663181"/>
    </source>
</evidence>
<evidence type="ECO:0000313" key="4">
    <source>
        <dbReference type="EMBL" id="QRN53519.1"/>
    </source>
</evidence>
<dbReference type="Gene3D" id="3.40.50.450">
    <property type="match status" value="1"/>
</dbReference>
<feature type="domain" description="Smf/DprA SLOG" evidence="2">
    <location>
        <begin position="79"/>
        <end position="286"/>
    </location>
</feature>
<dbReference type="SUPFAM" id="SSF46785">
    <property type="entry name" value="Winged helix' DNA-binding domain"/>
    <property type="match status" value="1"/>
</dbReference>
<protein>
    <submittedName>
        <fullName evidence="4">DNA-protecting protein DprA</fullName>
    </submittedName>
</protein>
<dbReference type="InterPro" id="IPR057666">
    <property type="entry name" value="DrpA_SLOG"/>
</dbReference>
<sequence>MNKQAELRDWLIVLRTPRLGPVGLRELLSSAGSISQVLAQLQRQASSLDAKAQAWLKQPDEARIAADLAWLAEPGHQLLRCTEADFPPQLESVPQPPVALFVSGDASLLLRPQVAIVGARNATAAGQSTARTFANYLAQAGFVITSGLADGIDGVAHEAALDAGLATVAVIGTGPDRVYPRRHSGLSARMEAQGALVSEFPPGTAARADHFPRRNRIIAGLSLGTLVVEAGLQSGSLITARLAGEQGREVFAVPGSIHNPLARGCHRLIRDGARLVESAPEIVETLVPAARALGTELALRLERAPAIKAERGQAAAGGWRDDPEYQRLLEVLGHDPAALDELAERTGQNASALSSMLLMLELEGCIEGLPGGRYQRLPGV</sequence>
<reference evidence="4 5" key="1">
    <citation type="submission" date="2020-10" db="EMBL/GenBank/DDBJ databases">
        <title>Phylogeny of dyella-like bacteria.</title>
        <authorList>
            <person name="Fu J."/>
        </authorList>
    </citation>
    <scope>NUCLEOTIDE SEQUENCE [LARGE SCALE GENOMIC DNA]</scope>
    <source>
        <strain evidence="4 5">DHOB09</strain>
    </source>
</reference>
<dbReference type="NCBIfam" id="TIGR00732">
    <property type="entry name" value="dprA"/>
    <property type="match status" value="1"/>
</dbReference>
<evidence type="ECO:0000259" key="2">
    <source>
        <dbReference type="Pfam" id="PF02481"/>
    </source>
</evidence>
<dbReference type="Gene3D" id="1.10.10.10">
    <property type="entry name" value="Winged helix-like DNA-binding domain superfamily/Winged helix DNA-binding domain"/>
    <property type="match status" value="1"/>
</dbReference>
<evidence type="ECO:0000256" key="1">
    <source>
        <dbReference type="ARBA" id="ARBA00006525"/>
    </source>
</evidence>
<comment type="similarity">
    <text evidence="1">Belongs to the DprA/Smf family.</text>
</comment>
<dbReference type="InterPro" id="IPR003488">
    <property type="entry name" value="DprA"/>
</dbReference>
<evidence type="ECO:0000259" key="3">
    <source>
        <dbReference type="Pfam" id="PF17782"/>
    </source>
</evidence>
<dbReference type="RefSeq" id="WP_188795484.1">
    <property type="nucleotide sequence ID" value="NZ_BMIZ01000001.1"/>
</dbReference>
<dbReference type="InterPro" id="IPR041614">
    <property type="entry name" value="DprA_WH"/>
</dbReference>
<organism evidence="4 5">
    <name type="scientific">Dyella caseinilytica</name>
    <dbReference type="NCBI Taxonomy" id="1849581"/>
    <lineage>
        <taxon>Bacteria</taxon>
        <taxon>Pseudomonadati</taxon>
        <taxon>Pseudomonadota</taxon>
        <taxon>Gammaproteobacteria</taxon>
        <taxon>Lysobacterales</taxon>
        <taxon>Rhodanobacteraceae</taxon>
        <taxon>Dyella</taxon>
    </lineage>
</organism>
<dbReference type="Pfam" id="PF02481">
    <property type="entry name" value="DNA_processg_A"/>
    <property type="match status" value="1"/>
</dbReference>
<accession>A0ABX7GT86</accession>
<dbReference type="PANTHER" id="PTHR43022">
    <property type="entry name" value="PROTEIN SMF"/>
    <property type="match status" value="1"/>
</dbReference>
<dbReference type="PANTHER" id="PTHR43022:SF1">
    <property type="entry name" value="PROTEIN SMF"/>
    <property type="match status" value="1"/>
</dbReference>